<dbReference type="PANTHER" id="PTHR30055:SF234">
    <property type="entry name" value="HTH-TYPE TRANSCRIPTIONAL REGULATOR BETI"/>
    <property type="match status" value="1"/>
</dbReference>
<dbReference type="Proteomes" id="UP000316968">
    <property type="component" value="Chromosome"/>
</dbReference>
<dbReference type="InterPro" id="IPR001647">
    <property type="entry name" value="HTH_TetR"/>
</dbReference>
<keyword evidence="7" id="KW-1185">Reference proteome</keyword>
<evidence type="ECO:0000313" key="6">
    <source>
        <dbReference type="EMBL" id="QDH20161.1"/>
    </source>
</evidence>
<dbReference type="EMBL" id="CP041217">
    <property type="protein sequence ID" value="QDH20161.1"/>
    <property type="molecule type" value="Genomic_DNA"/>
</dbReference>
<dbReference type="KEGG" id="saca:FFV09_04380"/>
<evidence type="ECO:0000313" key="7">
    <source>
        <dbReference type="Proteomes" id="UP000316968"/>
    </source>
</evidence>
<dbReference type="GO" id="GO:0003700">
    <property type="term" value="F:DNA-binding transcription factor activity"/>
    <property type="evidence" value="ECO:0007669"/>
    <property type="project" value="TreeGrafter"/>
</dbReference>
<dbReference type="Gene3D" id="1.10.357.10">
    <property type="entry name" value="Tetracycline Repressor, domain 2"/>
    <property type="match status" value="1"/>
</dbReference>
<dbReference type="RefSeq" id="WP_141446547.1">
    <property type="nucleotide sequence ID" value="NZ_CP041217.1"/>
</dbReference>
<protein>
    <submittedName>
        <fullName evidence="6">TetR family transcriptional regulator</fullName>
    </submittedName>
</protein>
<dbReference type="PANTHER" id="PTHR30055">
    <property type="entry name" value="HTH-TYPE TRANSCRIPTIONAL REGULATOR RUTR"/>
    <property type="match status" value="1"/>
</dbReference>
<evidence type="ECO:0000256" key="4">
    <source>
        <dbReference type="PROSITE-ProRule" id="PRU00335"/>
    </source>
</evidence>
<accession>A0A4Y6UUZ7</accession>
<dbReference type="OrthoDB" id="9812484at2"/>
<proteinExistence type="predicted"/>
<gene>
    <name evidence="6" type="ORF">FFV09_04380</name>
</gene>
<dbReference type="InterPro" id="IPR009057">
    <property type="entry name" value="Homeodomain-like_sf"/>
</dbReference>
<keyword evidence="3" id="KW-0804">Transcription</keyword>
<keyword evidence="1" id="KW-0805">Transcription regulation</keyword>
<evidence type="ECO:0000256" key="3">
    <source>
        <dbReference type="ARBA" id="ARBA00023163"/>
    </source>
</evidence>
<keyword evidence="2 4" id="KW-0238">DNA-binding</keyword>
<organism evidence="6 7">
    <name type="scientific">Saccharibacillus brassicae</name>
    <dbReference type="NCBI Taxonomy" id="2583377"/>
    <lineage>
        <taxon>Bacteria</taxon>
        <taxon>Bacillati</taxon>
        <taxon>Bacillota</taxon>
        <taxon>Bacilli</taxon>
        <taxon>Bacillales</taxon>
        <taxon>Paenibacillaceae</taxon>
        <taxon>Saccharibacillus</taxon>
    </lineage>
</organism>
<evidence type="ECO:0000256" key="2">
    <source>
        <dbReference type="ARBA" id="ARBA00023125"/>
    </source>
</evidence>
<dbReference type="AlphaFoldDB" id="A0A4Y6UUZ7"/>
<dbReference type="GO" id="GO:0000976">
    <property type="term" value="F:transcription cis-regulatory region binding"/>
    <property type="evidence" value="ECO:0007669"/>
    <property type="project" value="TreeGrafter"/>
</dbReference>
<name>A0A4Y6UUZ7_SACBS</name>
<dbReference type="PROSITE" id="PS50977">
    <property type="entry name" value="HTH_TETR_2"/>
    <property type="match status" value="1"/>
</dbReference>
<reference evidence="6 7" key="1">
    <citation type="submission" date="2019-06" db="EMBL/GenBank/DDBJ databases">
        <title>Saccharibacillus brassicae sp. nov., an endophytic bacterium isolated from Chinese cabbage seeds (Brassica pekinensis).</title>
        <authorList>
            <person name="Jiang L."/>
            <person name="Lee J."/>
            <person name="Kim S.W."/>
        </authorList>
    </citation>
    <scope>NUCLEOTIDE SEQUENCE [LARGE SCALE GENOMIC DNA]</scope>
    <source>
        <strain evidence="7">KCTC 43072 / ATSA2</strain>
    </source>
</reference>
<feature type="DNA-binding region" description="H-T-H motif" evidence="4">
    <location>
        <begin position="37"/>
        <end position="56"/>
    </location>
</feature>
<dbReference type="InterPro" id="IPR050109">
    <property type="entry name" value="HTH-type_TetR-like_transc_reg"/>
</dbReference>
<dbReference type="InterPro" id="IPR036271">
    <property type="entry name" value="Tet_transcr_reg_TetR-rel_C_sf"/>
</dbReference>
<dbReference type="SUPFAM" id="SSF48498">
    <property type="entry name" value="Tetracyclin repressor-like, C-terminal domain"/>
    <property type="match status" value="1"/>
</dbReference>
<feature type="domain" description="HTH tetR-type" evidence="5">
    <location>
        <begin position="14"/>
        <end position="74"/>
    </location>
</feature>
<dbReference type="SUPFAM" id="SSF46689">
    <property type="entry name" value="Homeodomain-like"/>
    <property type="match status" value="1"/>
</dbReference>
<evidence type="ECO:0000259" key="5">
    <source>
        <dbReference type="PROSITE" id="PS50977"/>
    </source>
</evidence>
<sequence length="211" mass="24108">MPEPNHSLREIKKARTRIKLYEAGLDLMRTRKFSEIMVDDICREAETSKVTFFKCFPQKEALLVYFMRAWLTERMLEIDDGGRRGFASIRHLLAGVADGYEARPGVMPGLIAFLAEKDMHPCMPDLSAAEIHLLFPGREKEAAATPDLSDLFERCMLEARSDGTLDPDLPIDEAVKLLWTIFYGAFLTARLYASDDIRGFYDLHLRVMERG</sequence>
<evidence type="ECO:0000256" key="1">
    <source>
        <dbReference type="ARBA" id="ARBA00023015"/>
    </source>
</evidence>